<dbReference type="GO" id="GO:0005737">
    <property type="term" value="C:cytoplasm"/>
    <property type="evidence" value="ECO:0007669"/>
    <property type="project" value="UniProtKB-SubCell"/>
</dbReference>
<evidence type="ECO:0000256" key="2">
    <source>
        <dbReference type="ARBA" id="ARBA00022741"/>
    </source>
</evidence>
<comment type="function">
    <text evidence="5">Catalyzes the phosphorylation of the 3'-hydroxyl group of dephosphocoenzyme A to form coenzyme A.</text>
</comment>
<evidence type="ECO:0000256" key="5">
    <source>
        <dbReference type="HAMAP-Rule" id="MF_00376"/>
    </source>
</evidence>
<dbReference type="AlphaFoldDB" id="A0A6P1NDY5"/>
<proteinExistence type="inferred from homology"/>
<evidence type="ECO:0000256" key="4">
    <source>
        <dbReference type="ARBA" id="ARBA00022993"/>
    </source>
</evidence>
<comment type="subcellular location">
    <subcellularLocation>
        <location evidence="5">Cytoplasm</location>
    </subcellularLocation>
</comment>
<gene>
    <name evidence="5" type="primary">coaE</name>
    <name evidence="7" type="ORF">GT348_04690</name>
</gene>
<dbReference type="GO" id="GO:0004140">
    <property type="term" value="F:dephospho-CoA kinase activity"/>
    <property type="evidence" value="ECO:0007669"/>
    <property type="project" value="UniProtKB-UniRule"/>
</dbReference>
<dbReference type="HAMAP" id="MF_00376">
    <property type="entry name" value="Dephospho_CoA_kinase"/>
    <property type="match status" value="1"/>
</dbReference>
<keyword evidence="5" id="KW-0963">Cytoplasm</keyword>
<evidence type="ECO:0000313" key="7">
    <source>
        <dbReference type="EMBL" id="QHI95653.1"/>
    </source>
</evidence>
<keyword evidence="5 7" id="KW-0808">Transferase</keyword>
<dbReference type="Pfam" id="PF01121">
    <property type="entry name" value="CoaE"/>
    <property type="match status" value="1"/>
</dbReference>
<accession>A0A6P1NDY5</accession>
<dbReference type="NCBIfam" id="TIGR00152">
    <property type="entry name" value="dephospho-CoA kinase"/>
    <property type="match status" value="1"/>
</dbReference>
<dbReference type="Proteomes" id="UP000463975">
    <property type="component" value="Chromosome"/>
</dbReference>
<dbReference type="PROSITE" id="PS51219">
    <property type="entry name" value="DPCK"/>
    <property type="match status" value="1"/>
</dbReference>
<feature type="binding site" evidence="5">
    <location>
        <begin position="11"/>
        <end position="16"/>
    </location>
    <ligand>
        <name>ATP</name>
        <dbReference type="ChEBI" id="CHEBI:30616"/>
    </ligand>
</feature>
<sequence length="206" mass="23617">MYVIGLTGGMAAGKSTVASCFRYFHVPVFDADLCVRNLQKPHGKSLPKIEKAFPGVVHNNQLDREKLRTLIARDPKLLRRLEKIIHPLVRKERKDFVHSCRRQGAKLCVLDIPLLWETGAQRDCDLVIVASAPLRIRLKRLQDRFEKQKKMTPKEALKLMSRQLPEAIKSHRADIIIKTGLSMGETMKQVSYLIKILHDSRLYNSV</sequence>
<dbReference type="GO" id="GO:0015937">
    <property type="term" value="P:coenzyme A biosynthetic process"/>
    <property type="evidence" value="ECO:0007669"/>
    <property type="project" value="UniProtKB-UniRule"/>
</dbReference>
<dbReference type="EC" id="2.7.1.24" evidence="5 6"/>
<dbReference type="InterPro" id="IPR027417">
    <property type="entry name" value="P-loop_NTPase"/>
</dbReference>
<dbReference type="GO" id="GO:0005524">
    <property type="term" value="F:ATP binding"/>
    <property type="evidence" value="ECO:0007669"/>
    <property type="project" value="UniProtKB-UniRule"/>
</dbReference>
<dbReference type="KEGG" id="bomb:GT348_04690"/>
<dbReference type="RefSeq" id="WP_160618729.1">
    <property type="nucleotide sequence ID" value="NZ_CP047652.1"/>
</dbReference>
<keyword evidence="5 7" id="KW-0418">Kinase</keyword>
<dbReference type="InterPro" id="IPR001977">
    <property type="entry name" value="Depp_CoAkinase"/>
</dbReference>
<evidence type="ECO:0000313" key="8">
    <source>
        <dbReference type="Proteomes" id="UP000463975"/>
    </source>
</evidence>
<name>A0A6P1NDY5_9PROT</name>
<comment type="pathway">
    <text evidence="5">Cofactor biosynthesis; coenzyme A biosynthesis; CoA from (R)-pantothenate: step 5/5.</text>
</comment>
<keyword evidence="8" id="KW-1185">Reference proteome</keyword>
<evidence type="ECO:0000256" key="6">
    <source>
        <dbReference type="NCBIfam" id="TIGR00152"/>
    </source>
</evidence>
<keyword evidence="3 5" id="KW-0067">ATP-binding</keyword>
<comment type="catalytic activity">
    <reaction evidence="5">
        <text>3'-dephospho-CoA + ATP = ADP + CoA + H(+)</text>
        <dbReference type="Rhea" id="RHEA:18245"/>
        <dbReference type="ChEBI" id="CHEBI:15378"/>
        <dbReference type="ChEBI" id="CHEBI:30616"/>
        <dbReference type="ChEBI" id="CHEBI:57287"/>
        <dbReference type="ChEBI" id="CHEBI:57328"/>
        <dbReference type="ChEBI" id="CHEBI:456216"/>
        <dbReference type="EC" id="2.7.1.24"/>
    </reaction>
</comment>
<comment type="similarity">
    <text evidence="1 5">Belongs to the CoaE family.</text>
</comment>
<dbReference type="EMBL" id="CP047652">
    <property type="protein sequence ID" value="QHI95653.1"/>
    <property type="molecule type" value="Genomic_DNA"/>
</dbReference>
<reference evidence="7 8" key="1">
    <citation type="submission" date="2020-01" db="EMBL/GenBank/DDBJ databases">
        <title>Genome sequencing of strain KACC 21507.</title>
        <authorList>
            <person name="Heo J."/>
            <person name="Kim S.-J."/>
            <person name="Kim J.-S."/>
            <person name="Hong S.-B."/>
            <person name="Kwon S.-W."/>
        </authorList>
    </citation>
    <scope>NUCLEOTIDE SEQUENCE [LARGE SCALE GENOMIC DNA]</scope>
    <source>
        <strain evidence="7 8">KACC 21507</strain>
    </source>
</reference>
<dbReference type="UniPathway" id="UPA00241">
    <property type="reaction ID" value="UER00356"/>
</dbReference>
<dbReference type="Gene3D" id="3.40.50.300">
    <property type="entry name" value="P-loop containing nucleotide triphosphate hydrolases"/>
    <property type="match status" value="1"/>
</dbReference>
<evidence type="ECO:0000256" key="1">
    <source>
        <dbReference type="ARBA" id="ARBA00009018"/>
    </source>
</evidence>
<dbReference type="CDD" id="cd02022">
    <property type="entry name" value="DPCK"/>
    <property type="match status" value="1"/>
</dbReference>
<keyword evidence="2 5" id="KW-0547">Nucleotide-binding</keyword>
<evidence type="ECO:0000256" key="3">
    <source>
        <dbReference type="ARBA" id="ARBA00022840"/>
    </source>
</evidence>
<keyword evidence="4 5" id="KW-0173">Coenzyme A biosynthesis</keyword>
<protein>
    <recommendedName>
        <fullName evidence="5 6">Dephospho-CoA kinase</fullName>
        <ecNumber evidence="5 6">2.7.1.24</ecNumber>
    </recommendedName>
    <alternativeName>
        <fullName evidence="5">Dephosphocoenzyme A kinase</fullName>
    </alternativeName>
</protein>
<dbReference type="PANTHER" id="PTHR10695:SF46">
    <property type="entry name" value="BIFUNCTIONAL COENZYME A SYNTHASE-RELATED"/>
    <property type="match status" value="1"/>
</dbReference>
<dbReference type="SUPFAM" id="SSF52540">
    <property type="entry name" value="P-loop containing nucleoside triphosphate hydrolases"/>
    <property type="match status" value="1"/>
</dbReference>
<dbReference type="PANTHER" id="PTHR10695">
    <property type="entry name" value="DEPHOSPHO-COA KINASE-RELATED"/>
    <property type="match status" value="1"/>
</dbReference>
<organism evidence="7 8">
    <name type="scientific">Aristophania vespae</name>
    <dbReference type="NCBI Taxonomy" id="2697033"/>
    <lineage>
        <taxon>Bacteria</taxon>
        <taxon>Pseudomonadati</taxon>
        <taxon>Pseudomonadota</taxon>
        <taxon>Alphaproteobacteria</taxon>
        <taxon>Acetobacterales</taxon>
        <taxon>Acetobacteraceae</taxon>
        <taxon>Aristophania</taxon>
    </lineage>
</organism>